<comment type="caution">
    <text evidence="1">The sequence shown here is derived from an EMBL/GenBank/DDBJ whole genome shotgun (WGS) entry which is preliminary data.</text>
</comment>
<sequence length="176" mass="19831">MLEAKEGSIFLEDVDEYTFIRFSQYAYARDYIAADPDIILDSSIIATTSSAPDNAAHNQADLDVVVPHSDPENLAELAPVADGRLDDPWSWGVTRKDKKKGKKVRAYPFDEAAESLKDAGPESKTIRSKRLDLWDNFRGKSYAISAPSFQPRRNSETCEDYTEVFLCHARLYVFAD</sequence>
<dbReference type="EMBL" id="JAPDRL010000498">
    <property type="protein sequence ID" value="KAJ9651760.1"/>
    <property type="molecule type" value="Genomic_DNA"/>
</dbReference>
<feature type="non-terminal residue" evidence="1">
    <location>
        <position position="176"/>
    </location>
</feature>
<accession>A0ABQ9NH96</accession>
<evidence type="ECO:0000313" key="1">
    <source>
        <dbReference type="EMBL" id="KAJ9651760.1"/>
    </source>
</evidence>
<protein>
    <submittedName>
        <fullName evidence="1">Uncharacterized protein</fullName>
    </submittedName>
</protein>
<name>A0ABQ9NH96_9PEZI</name>
<keyword evidence="2" id="KW-1185">Reference proteome</keyword>
<reference evidence="1" key="1">
    <citation type="submission" date="2022-10" db="EMBL/GenBank/DDBJ databases">
        <title>Culturing micro-colonial fungi from biological soil crusts in the Mojave desert and describing Neophaeococcomyces mojavensis, and introducing the new genera and species Taxawa tesnikishii.</title>
        <authorList>
            <person name="Kurbessoian T."/>
            <person name="Stajich J.E."/>
        </authorList>
    </citation>
    <scope>NUCLEOTIDE SEQUENCE</scope>
    <source>
        <strain evidence="1">TK_1</strain>
    </source>
</reference>
<evidence type="ECO:0000313" key="2">
    <source>
        <dbReference type="Proteomes" id="UP001172684"/>
    </source>
</evidence>
<dbReference type="Proteomes" id="UP001172684">
    <property type="component" value="Unassembled WGS sequence"/>
</dbReference>
<proteinExistence type="predicted"/>
<organism evidence="1 2">
    <name type="scientific">Coniosporium apollinis</name>
    <dbReference type="NCBI Taxonomy" id="61459"/>
    <lineage>
        <taxon>Eukaryota</taxon>
        <taxon>Fungi</taxon>
        <taxon>Dikarya</taxon>
        <taxon>Ascomycota</taxon>
        <taxon>Pezizomycotina</taxon>
        <taxon>Dothideomycetes</taxon>
        <taxon>Dothideomycetes incertae sedis</taxon>
        <taxon>Coniosporium</taxon>
    </lineage>
</organism>
<gene>
    <name evidence="1" type="ORF">H2201_009260</name>
</gene>